<evidence type="ECO:0000256" key="3">
    <source>
        <dbReference type="ARBA" id="ARBA00023316"/>
    </source>
</evidence>
<gene>
    <name evidence="6" type="ORF">A2Y83_05430</name>
</gene>
<protein>
    <recommendedName>
        <fullName evidence="5">ATP-grasp domain-containing protein</fullName>
    </recommendedName>
</protein>
<evidence type="ECO:0000259" key="5">
    <source>
        <dbReference type="PROSITE" id="PS50975"/>
    </source>
</evidence>
<keyword evidence="3" id="KW-0961">Cell wall biogenesis/degradation</keyword>
<comment type="similarity">
    <text evidence="1">Belongs to the D-alanine--D-alanine ligase family.</text>
</comment>
<dbReference type="GO" id="GO:0005524">
    <property type="term" value="F:ATP binding"/>
    <property type="evidence" value="ECO:0007669"/>
    <property type="project" value="UniProtKB-UniRule"/>
</dbReference>
<evidence type="ECO:0000313" key="6">
    <source>
        <dbReference type="EMBL" id="OGF21555.1"/>
    </source>
</evidence>
<dbReference type="Gene3D" id="3.30.1490.20">
    <property type="entry name" value="ATP-grasp fold, A domain"/>
    <property type="match status" value="1"/>
</dbReference>
<evidence type="ECO:0000313" key="7">
    <source>
        <dbReference type="Proteomes" id="UP000178323"/>
    </source>
</evidence>
<dbReference type="Pfam" id="PF07478">
    <property type="entry name" value="Dala_Dala_lig_C"/>
    <property type="match status" value="1"/>
</dbReference>
<sequence length="391" mass="44473">MNSNQRMTFKSTKKVFIICRYELNLQIGIQYNFMVIAFLYNVRHSYPDPNDPRTQIEADFDDPYVIKRIIKHLKSLGYSIIPIEANEKAYLKLYRNKDKIDLAFNFSEGVYGKDRECQIPAMLEMLQIPYTGSSPLTQAIVLNKAKTKEILAANNIAVLPSQVFKTGEEKFQKKISFPIIVKPLSQGSGAGITNKSVVYDEKGLIEQVKLCVKNFNQPAMAEPFLRGREFSVAMLGNPPRILPPIEPDHSLLPKGYLPMDSLEVKWIFEEQSEKHHLICPARMDGELKNKIEKICLNTWNALEIRDWCRIDLRCDDKENVYILEVNSPAGLLPPEISMTSYFPMAARAAGIDYDELLRAIIETAMERIEIDGVPHSACLRRQALGGVRDSA</sequence>
<dbReference type="GO" id="GO:0008716">
    <property type="term" value="F:D-alanine-D-alanine ligase activity"/>
    <property type="evidence" value="ECO:0007669"/>
    <property type="project" value="InterPro"/>
</dbReference>
<comment type="caution">
    <text evidence="6">The sequence shown here is derived from an EMBL/GenBank/DDBJ whole genome shotgun (WGS) entry which is preliminary data.</text>
</comment>
<dbReference type="InterPro" id="IPR011095">
    <property type="entry name" value="Dala_Dala_lig_C"/>
</dbReference>
<proteinExistence type="inferred from homology"/>
<dbReference type="SUPFAM" id="SSF52440">
    <property type="entry name" value="PreATP-grasp domain"/>
    <property type="match status" value="1"/>
</dbReference>
<dbReference type="InterPro" id="IPR013815">
    <property type="entry name" value="ATP_grasp_subdomain_1"/>
</dbReference>
<dbReference type="PANTHER" id="PTHR23132">
    <property type="entry name" value="D-ALANINE--D-ALANINE LIGASE"/>
    <property type="match status" value="1"/>
</dbReference>
<evidence type="ECO:0000256" key="4">
    <source>
        <dbReference type="PROSITE-ProRule" id="PRU00409"/>
    </source>
</evidence>
<keyword evidence="4" id="KW-0067">ATP-binding</keyword>
<dbReference type="PANTHER" id="PTHR23132:SF23">
    <property type="entry name" value="D-ALANINE--D-ALANINE LIGASE B"/>
    <property type="match status" value="1"/>
</dbReference>
<keyword evidence="2" id="KW-0436">Ligase</keyword>
<evidence type="ECO:0000256" key="2">
    <source>
        <dbReference type="ARBA" id="ARBA00022598"/>
    </source>
</evidence>
<dbReference type="GO" id="GO:0046872">
    <property type="term" value="F:metal ion binding"/>
    <property type="evidence" value="ECO:0007669"/>
    <property type="project" value="InterPro"/>
</dbReference>
<accession>A0A1F5S4E6</accession>
<dbReference type="SUPFAM" id="SSF56059">
    <property type="entry name" value="Glutathione synthetase ATP-binding domain-like"/>
    <property type="match status" value="1"/>
</dbReference>
<dbReference type="Gene3D" id="3.30.470.20">
    <property type="entry name" value="ATP-grasp fold, B domain"/>
    <property type="match status" value="1"/>
</dbReference>
<dbReference type="GO" id="GO:0071555">
    <property type="term" value="P:cell wall organization"/>
    <property type="evidence" value="ECO:0007669"/>
    <property type="project" value="UniProtKB-KW"/>
</dbReference>
<dbReference type="STRING" id="1797985.A2Y83_05430"/>
<dbReference type="Proteomes" id="UP000178323">
    <property type="component" value="Unassembled WGS sequence"/>
</dbReference>
<dbReference type="AlphaFoldDB" id="A0A1F5S4E6"/>
<keyword evidence="4" id="KW-0547">Nucleotide-binding</keyword>
<dbReference type="InterPro" id="IPR011761">
    <property type="entry name" value="ATP-grasp"/>
</dbReference>
<name>A0A1F5S4E6_9BACT</name>
<dbReference type="PROSITE" id="PS50975">
    <property type="entry name" value="ATP_GRASP"/>
    <property type="match status" value="1"/>
</dbReference>
<organism evidence="6 7">
    <name type="scientific">Candidatus Falkowbacteria bacterium RBG_13_39_14</name>
    <dbReference type="NCBI Taxonomy" id="1797985"/>
    <lineage>
        <taxon>Bacteria</taxon>
        <taxon>Candidatus Falkowiibacteriota</taxon>
    </lineage>
</organism>
<dbReference type="EMBL" id="MFFS01000058">
    <property type="protein sequence ID" value="OGF21555.1"/>
    <property type="molecule type" value="Genomic_DNA"/>
</dbReference>
<feature type="domain" description="ATP-grasp" evidence="5">
    <location>
        <begin position="148"/>
        <end position="362"/>
    </location>
</feature>
<dbReference type="InterPro" id="IPR016185">
    <property type="entry name" value="PreATP-grasp_dom_sf"/>
</dbReference>
<dbReference type="Gene3D" id="3.40.50.20">
    <property type="match status" value="1"/>
</dbReference>
<reference evidence="6 7" key="1">
    <citation type="journal article" date="2016" name="Nat. Commun.">
        <title>Thousands of microbial genomes shed light on interconnected biogeochemical processes in an aquifer system.</title>
        <authorList>
            <person name="Anantharaman K."/>
            <person name="Brown C.T."/>
            <person name="Hug L.A."/>
            <person name="Sharon I."/>
            <person name="Castelle C.J."/>
            <person name="Probst A.J."/>
            <person name="Thomas B.C."/>
            <person name="Singh A."/>
            <person name="Wilkins M.J."/>
            <person name="Karaoz U."/>
            <person name="Brodie E.L."/>
            <person name="Williams K.H."/>
            <person name="Hubbard S.S."/>
            <person name="Banfield J.F."/>
        </authorList>
    </citation>
    <scope>NUCLEOTIDE SEQUENCE [LARGE SCALE GENOMIC DNA]</scope>
</reference>
<evidence type="ECO:0000256" key="1">
    <source>
        <dbReference type="ARBA" id="ARBA00010871"/>
    </source>
</evidence>